<evidence type="ECO:0000313" key="1">
    <source>
        <dbReference type="EMBL" id="BCY27919.1"/>
    </source>
</evidence>
<gene>
    <name evidence="1" type="ORF">KK2020170_07870</name>
</gene>
<evidence type="ECO:0000313" key="2">
    <source>
        <dbReference type="Proteomes" id="UP000825258"/>
    </source>
</evidence>
<dbReference type="RefSeq" id="WP_221259520.1">
    <property type="nucleotide sequence ID" value="NZ_AP024749.1"/>
</dbReference>
<reference evidence="1 2" key="1">
    <citation type="submission" date="2021-06" db="EMBL/GenBank/DDBJ databases">
        <title>Whole genome sequences of Flavobacterium sp. KK2020170 and assembly.</title>
        <authorList>
            <person name="Kitahara K."/>
            <person name="Miyoshi S."/>
            <person name="Uesaka K."/>
        </authorList>
    </citation>
    <scope>NUCLEOTIDE SEQUENCE [LARGE SCALE GENOMIC DNA]</scope>
    <source>
        <strain evidence="1 2">KK2020170</strain>
    </source>
</reference>
<protein>
    <recommendedName>
        <fullName evidence="3">WG containing repeat-containing protein</fullName>
    </recommendedName>
</protein>
<dbReference type="EMBL" id="AP024749">
    <property type="protein sequence ID" value="BCY27919.1"/>
    <property type="molecule type" value="Genomic_DNA"/>
</dbReference>
<sequence length="485" mass="55186">MKNLFIHFFLITFISVNSQDIKIKKDVILFDNKEVAILKKSGEDYIYSSLDGKKQFTAKYRDLAESDAVLYQWLEVSNSDNSKTTEIPYEILQTSFNSSKIITRLLASKYGLIDENGINQLKVSELFNQERERLSEKYIKTVTEAKDNAKSDKLVYDQKIAAVRPHVKKDGTIVTGGELGTNIIGKAYHTTYDVFNKNDFIFIQDLDNIVVAKAKITSAPTKTTEVTLFNGETFTFNAKRSFHPNDAFIFFKEVVEQLVARDYVLGHQAKTYNANLHKEKVKVAKDKSESIYNRKGYVIDEDGKKYSGIVNAEFERLDVYETGKTEVTEAIDKYGKSVTVKYNNEKGKERISTFSAKDNTKFCVIESDGSETCYIGMKVKGDAMKKLSNAMSLGFNNAYFYKLVYEANGNQVLIDPIKEDVFVIKLKDAKEGQMIDSRKNDKLSKELSEYLGNCKSLAEEINNNVFDLKIVDNLIKIVDEYNSCK</sequence>
<keyword evidence="2" id="KW-1185">Reference proteome</keyword>
<organism evidence="1 2">
    <name type="scientific">Flavobacterium okayamense</name>
    <dbReference type="NCBI Taxonomy" id="2830782"/>
    <lineage>
        <taxon>Bacteria</taxon>
        <taxon>Pseudomonadati</taxon>
        <taxon>Bacteroidota</taxon>
        <taxon>Flavobacteriia</taxon>
        <taxon>Flavobacteriales</taxon>
        <taxon>Flavobacteriaceae</taxon>
        <taxon>Flavobacterium</taxon>
    </lineage>
</organism>
<proteinExistence type="predicted"/>
<name>A0ABN6HTR5_9FLAO</name>
<accession>A0ABN6HTR5</accession>
<dbReference type="Proteomes" id="UP000825258">
    <property type="component" value="Chromosome"/>
</dbReference>
<evidence type="ECO:0008006" key="3">
    <source>
        <dbReference type="Google" id="ProtNLM"/>
    </source>
</evidence>